<accession>A0A9N8H5E4</accession>
<feature type="domain" description="SWIM-type" evidence="2">
    <location>
        <begin position="29"/>
        <end position="67"/>
    </location>
</feature>
<dbReference type="InterPro" id="IPR007527">
    <property type="entry name" value="Znf_SWIM"/>
</dbReference>
<gene>
    <name evidence="3" type="ORF">SEMRO_22_G015230.1</name>
</gene>
<evidence type="ECO:0000313" key="3">
    <source>
        <dbReference type="EMBL" id="CAB9497578.1"/>
    </source>
</evidence>
<reference evidence="3" key="1">
    <citation type="submission" date="2020-06" db="EMBL/GenBank/DDBJ databases">
        <authorList>
            <consortium name="Plant Systems Biology data submission"/>
        </authorList>
    </citation>
    <scope>NUCLEOTIDE SEQUENCE</scope>
    <source>
        <strain evidence="3">D6</strain>
    </source>
</reference>
<keyword evidence="1" id="KW-0863">Zinc-finger</keyword>
<evidence type="ECO:0000256" key="1">
    <source>
        <dbReference type="PROSITE-ProRule" id="PRU00325"/>
    </source>
</evidence>
<dbReference type="GO" id="GO:0008270">
    <property type="term" value="F:zinc ion binding"/>
    <property type="evidence" value="ECO:0007669"/>
    <property type="project" value="UniProtKB-KW"/>
</dbReference>
<sequence>MTEENQQQSHQQNVVARRNYVIPVFEKTRQVTVVVSEGSKFLVCSCGHWTGYSIACRHIYKVMERKPVETDAKIRNFKLYRMYVGDKTKQEMSERLERLRDHPSQKIGVLLTDDLPNHVSWKEVGKGDAPLEFFLETLDKIKLRTPSYWKII</sequence>
<dbReference type="Pfam" id="PF04434">
    <property type="entry name" value="SWIM"/>
    <property type="match status" value="1"/>
</dbReference>
<keyword evidence="4" id="KW-1185">Reference proteome</keyword>
<dbReference type="PROSITE" id="PS50966">
    <property type="entry name" value="ZF_SWIM"/>
    <property type="match status" value="1"/>
</dbReference>
<dbReference type="EMBL" id="CAICTM010000022">
    <property type="protein sequence ID" value="CAB9497578.1"/>
    <property type="molecule type" value="Genomic_DNA"/>
</dbReference>
<dbReference type="OrthoDB" id="57119at2759"/>
<protein>
    <recommendedName>
        <fullName evidence="2">SWIM-type domain-containing protein</fullName>
    </recommendedName>
</protein>
<dbReference type="Proteomes" id="UP001153069">
    <property type="component" value="Unassembled WGS sequence"/>
</dbReference>
<comment type="caution">
    <text evidence="3">The sequence shown here is derived from an EMBL/GenBank/DDBJ whole genome shotgun (WGS) entry which is preliminary data.</text>
</comment>
<dbReference type="AlphaFoldDB" id="A0A9N8H5E4"/>
<proteinExistence type="predicted"/>
<keyword evidence="1" id="KW-0862">Zinc</keyword>
<keyword evidence="1" id="KW-0479">Metal-binding</keyword>
<evidence type="ECO:0000313" key="4">
    <source>
        <dbReference type="Proteomes" id="UP001153069"/>
    </source>
</evidence>
<organism evidence="3 4">
    <name type="scientific">Seminavis robusta</name>
    <dbReference type="NCBI Taxonomy" id="568900"/>
    <lineage>
        <taxon>Eukaryota</taxon>
        <taxon>Sar</taxon>
        <taxon>Stramenopiles</taxon>
        <taxon>Ochrophyta</taxon>
        <taxon>Bacillariophyta</taxon>
        <taxon>Bacillariophyceae</taxon>
        <taxon>Bacillariophycidae</taxon>
        <taxon>Naviculales</taxon>
        <taxon>Naviculaceae</taxon>
        <taxon>Seminavis</taxon>
    </lineage>
</organism>
<evidence type="ECO:0000259" key="2">
    <source>
        <dbReference type="PROSITE" id="PS50966"/>
    </source>
</evidence>
<name>A0A9N8H5E4_9STRA</name>